<dbReference type="EMBL" id="JAUDFV010000154">
    <property type="protein sequence ID" value="KAL2716756.1"/>
    <property type="molecule type" value="Genomic_DNA"/>
</dbReference>
<comment type="caution">
    <text evidence="1">The sequence shown here is derived from an EMBL/GenBank/DDBJ whole genome shotgun (WGS) entry which is preliminary data.</text>
</comment>
<dbReference type="AlphaFoldDB" id="A0ABD2A839"/>
<protein>
    <submittedName>
        <fullName evidence="1">Uncharacterized protein</fullName>
    </submittedName>
</protein>
<proteinExistence type="predicted"/>
<evidence type="ECO:0000313" key="2">
    <source>
        <dbReference type="Proteomes" id="UP001607302"/>
    </source>
</evidence>
<organism evidence="1 2">
    <name type="scientific">Vespula squamosa</name>
    <name type="common">Southern yellow jacket</name>
    <name type="synonym">Wasp</name>
    <dbReference type="NCBI Taxonomy" id="30214"/>
    <lineage>
        <taxon>Eukaryota</taxon>
        <taxon>Metazoa</taxon>
        <taxon>Ecdysozoa</taxon>
        <taxon>Arthropoda</taxon>
        <taxon>Hexapoda</taxon>
        <taxon>Insecta</taxon>
        <taxon>Pterygota</taxon>
        <taxon>Neoptera</taxon>
        <taxon>Endopterygota</taxon>
        <taxon>Hymenoptera</taxon>
        <taxon>Apocrita</taxon>
        <taxon>Aculeata</taxon>
        <taxon>Vespoidea</taxon>
        <taxon>Vespidae</taxon>
        <taxon>Vespinae</taxon>
        <taxon>Vespula</taxon>
    </lineage>
</organism>
<reference evidence="1 2" key="1">
    <citation type="journal article" date="2024" name="Ann. Entomol. Soc. Am.">
        <title>Genomic analyses of the southern and eastern yellowjacket wasps (Hymenoptera: Vespidae) reveal evolutionary signatures of social life.</title>
        <authorList>
            <person name="Catto M.A."/>
            <person name="Caine P.B."/>
            <person name="Orr S.E."/>
            <person name="Hunt B.G."/>
            <person name="Goodisman M.A.D."/>
        </authorList>
    </citation>
    <scope>NUCLEOTIDE SEQUENCE [LARGE SCALE GENOMIC DNA]</scope>
    <source>
        <strain evidence="1">233</strain>
        <tissue evidence="1">Head and thorax</tissue>
    </source>
</reference>
<dbReference type="Proteomes" id="UP001607302">
    <property type="component" value="Unassembled WGS sequence"/>
</dbReference>
<sequence length="69" mass="8002">MGHICQILVINAQVCFVMVHIAPHVLDFYFTLRLYAIEIRQTDTRKLVLGVVTAEDEIPAIRRMMERDS</sequence>
<evidence type="ECO:0000313" key="1">
    <source>
        <dbReference type="EMBL" id="KAL2716756.1"/>
    </source>
</evidence>
<keyword evidence="2" id="KW-1185">Reference proteome</keyword>
<accession>A0ABD2A839</accession>
<gene>
    <name evidence="1" type="ORF">V1478_014432</name>
</gene>
<name>A0ABD2A839_VESSQ</name>